<keyword evidence="2" id="KW-1185">Reference proteome</keyword>
<gene>
    <name evidence="1" type="ORF">QUW25_02600</name>
</gene>
<dbReference type="RefSeq" id="WP_289510674.1">
    <property type="nucleotide sequence ID" value="NZ_JAUDEA010000002.1"/>
</dbReference>
<protein>
    <submittedName>
        <fullName evidence="1">Uncharacterized protein</fullName>
    </submittedName>
</protein>
<name>A0ABT7V1X7_9ACTN</name>
<dbReference type="EMBL" id="JAUDEA010000002">
    <property type="protein sequence ID" value="MDM8270578.1"/>
    <property type="molecule type" value="Genomic_DNA"/>
</dbReference>
<evidence type="ECO:0000313" key="2">
    <source>
        <dbReference type="Proteomes" id="UP001529256"/>
    </source>
</evidence>
<dbReference type="Proteomes" id="UP001529256">
    <property type="component" value="Unassembled WGS sequence"/>
</dbReference>
<sequence length="115" mass="13131">MSAESWQAALKRQASKLRERDARQPAPWWVRFDAPSKGIFAQGNDAHVINRTLYAMRVPVRPAPTDRDGVTFYPLDDAEFVVAEESDMLAVMRCVRLTGLHGSYRKAGETKEYRF</sequence>
<organism evidence="1 2">
    <name type="scientific">Thermophilibacter provencensis</name>
    <dbReference type="NCBI Taxonomy" id="1852386"/>
    <lineage>
        <taxon>Bacteria</taxon>
        <taxon>Bacillati</taxon>
        <taxon>Actinomycetota</taxon>
        <taxon>Coriobacteriia</taxon>
        <taxon>Coriobacteriales</taxon>
        <taxon>Atopobiaceae</taxon>
        <taxon>Thermophilibacter</taxon>
    </lineage>
</organism>
<reference evidence="2" key="2">
    <citation type="submission" date="2023-06" db="EMBL/GenBank/DDBJ databases">
        <title>Identification and characterization of horizontal gene transfer across gut microbiota members of farm animals based on homology search.</title>
        <authorList>
            <person name="Zeman M."/>
            <person name="Kubasova T."/>
            <person name="Jahodarova E."/>
            <person name="Nykrynova M."/>
            <person name="Rychlik I."/>
        </authorList>
    </citation>
    <scope>NUCLEOTIDE SEQUENCE [LARGE SCALE GENOMIC DNA]</scope>
    <source>
        <strain evidence="2">153_Feed</strain>
    </source>
</reference>
<reference evidence="1 2" key="3">
    <citation type="submission" date="2023-06" db="EMBL/GenBank/DDBJ databases">
        <authorList>
            <person name="Zeman M."/>
            <person name="Kubasova T."/>
            <person name="Jahodarova E."/>
            <person name="Nykrynova M."/>
            <person name="Rychlik I."/>
        </authorList>
    </citation>
    <scope>NUCLEOTIDE SEQUENCE [LARGE SCALE GENOMIC DNA]</scope>
    <source>
        <strain evidence="1 2">153_Feed</strain>
    </source>
</reference>
<evidence type="ECO:0000313" key="1">
    <source>
        <dbReference type="EMBL" id="MDM8270578.1"/>
    </source>
</evidence>
<proteinExistence type="predicted"/>
<accession>A0ABT7V1X7</accession>
<comment type="caution">
    <text evidence="1">The sequence shown here is derived from an EMBL/GenBank/DDBJ whole genome shotgun (WGS) entry which is preliminary data.</text>
</comment>
<reference evidence="1 2" key="1">
    <citation type="submission" date="2023-06" db="EMBL/GenBank/DDBJ databases">
        <title>Identification and characterization of horizontal gene transfer across gut microbiota members of farm animals based on homology search.</title>
        <authorList>
            <person name="Schwarzerova J."/>
            <person name="Nykrynova M."/>
            <person name="Jureckova K."/>
            <person name="Cejkova D."/>
            <person name="Rychlik I."/>
        </authorList>
    </citation>
    <scope>NUCLEOTIDE SEQUENCE [LARGE SCALE GENOMIC DNA]</scope>
    <source>
        <strain evidence="1 2">153_Feed</strain>
    </source>
</reference>